<sequence>MLTVRPIPAYDDNYIWLITRDGTDKAFVVDPGDPAPVLQRLEAEKLTLSGILVTHHHFDHVGGLGPLRDAYGPVVYGPDNPAIDGLDRIVHAGDCVDVLGESFEVLQVPGHTLDHIAYFGPAAAQLFCGDTLFAGGCGRLFEGTPAMMHGSLASLAALPAATRVYCAHEYTLANLAFARAVEPDNVALAERAIAAQATREAGEPTVPSTLAMELSTNPFLRCSEPGLLASMKAQGKLDGETPIEVFAAVRQWKDSF</sequence>
<keyword evidence="10" id="KW-1185">Reference proteome</keyword>
<dbReference type="PANTHER" id="PTHR43705">
    <property type="entry name" value="HYDROXYACYLGLUTATHIONE HYDROLASE"/>
    <property type="match status" value="1"/>
</dbReference>
<evidence type="ECO:0000256" key="7">
    <source>
        <dbReference type="HAMAP-Rule" id="MF_01374"/>
    </source>
</evidence>
<comment type="similarity">
    <text evidence="3 7">Belongs to the metallo-beta-lactamase superfamily. Glyoxalase II family.</text>
</comment>
<comment type="subunit">
    <text evidence="7">Monomer.</text>
</comment>
<dbReference type="SUPFAM" id="SSF56281">
    <property type="entry name" value="Metallo-hydrolase/oxidoreductase"/>
    <property type="match status" value="1"/>
</dbReference>
<evidence type="ECO:0000256" key="4">
    <source>
        <dbReference type="ARBA" id="ARBA00022723"/>
    </source>
</evidence>
<evidence type="ECO:0000259" key="8">
    <source>
        <dbReference type="SMART" id="SM00849"/>
    </source>
</evidence>
<dbReference type="PIRSF" id="PIRSF005457">
    <property type="entry name" value="Glx"/>
    <property type="match status" value="1"/>
</dbReference>
<evidence type="ECO:0000256" key="3">
    <source>
        <dbReference type="ARBA" id="ARBA00006759"/>
    </source>
</evidence>
<dbReference type="Proteomes" id="UP000326287">
    <property type="component" value="Chromosome"/>
</dbReference>
<dbReference type="EMBL" id="CP036422">
    <property type="protein sequence ID" value="QFU75972.1"/>
    <property type="molecule type" value="Genomic_DNA"/>
</dbReference>
<dbReference type="Gene3D" id="3.60.15.10">
    <property type="entry name" value="Ribonuclease Z/Hydroxyacylglutathione hydrolase-like"/>
    <property type="match status" value="1"/>
</dbReference>
<dbReference type="UniPathway" id="UPA00619">
    <property type="reaction ID" value="UER00676"/>
</dbReference>
<evidence type="ECO:0000256" key="1">
    <source>
        <dbReference type="ARBA" id="ARBA00001623"/>
    </source>
</evidence>
<accession>A0A5P9NJR5</accession>
<dbReference type="SMART" id="SM00849">
    <property type="entry name" value="Lactamase_B"/>
    <property type="match status" value="1"/>
</dbReference>
<dbReference type="InterPro" id="IPR032282">
    <property type="entry name" value="HAGH_C"/>
</dbReference>
<dbReference type="InterPro" id="IPR035680">
    <property type="entry name" value="Clx_II_MBL"/>
</dbReference>
<dbReference type="NCBIfam" id="TIGR03413">
    <property type="entry name" value="GSH_gloB"/>
    <property type="match status" value="1"/>
</dbReference>
<proteinExistence type="inferred from homology"/>
<dbReference type="InterPro" id="IPR017782">
    <property type="entry name" value="Hydroxyacylglutathione_Hdrlase"/>
</dbReference>
<dbReference type="InterPro" id="IPR036866">
    <property type="entry name" value="RibonucZ/Hydroxyglut_hydro"/>
</dbReference>
<dbReference type="KEGG" id="halc:EY643_10025"/>
<feature type="binding site" evidence="7">
    <location>
        <position position="60"/>
    </location>
    <ligand>
        <name>Zn(2+)</name>
        <dbReference type="ChEBI" id="CHEBI:29105"/>
        <label>2</label>
    </ligand>
</feature>
<dbReference type="HAMAP" id="MF_01374">
    <property type="entry name" value="Glyoxalase_2"/>
    <property type="match status" value="1"/>
</dbReference>
<feature type="binding site" evidence="7">
    <location>
        <position position="57"/>
    </location>
    <ligand>
        <name>Zn(2+)</name>
        <dbReference type="ChEBI" id="CHEBI:29105"/>
        <label>1</label>
    </ligand>
</feature>
<dbReference type="GO" id="GO:0046872">
    <property type="term" value="F:metal ion binding"/>
    <property type="evidence" value="ECO:0007669"/>
    <property type="project" value="UniProtKB-KW"/>
</dbReference>
<dbReference type="Pfam" id="PF16123">
    <property type="entry name" value="HAGH_C"/>
    <property type="match status" value="1"/>
</dbReference>
<organism evidence="9 10">
    <name type="scientific">Halioglobus maricola</name>
    <dbReference type="NCBI Taxonomy" id="2601894"/>
    <lineage>
        <taxon>Bacteria</taxon>
        <taxon>Pseudomonadati</taxon>
        <taxon>Pseudomonadota</taxon>
        <taxon>Gammaproteobacteria</taxon>
        <taxon>Cellvibrionales</taxon>
        <taxon>Halieaceae</taxon>
        <taxon>Halioglobus</taxon>
    </lineage>
</organism>
<dbReference type="EC" id="3.1.2.6" evidence="7"/>
<feature type="binding site" evidence="7">
    <location>
        <position position="130"/>
    </location>
    <ligand>
        <name>Zn(2+)</name>
        <dbReference type="ChEBI" id="CHEBI:29105"/>
        <label>2</label>
    </ligand>
</feature>
<dbReference type="AlphaFoldDB" id="A0A5P9NJR5"/>
<dbReference type="Pfam" id="PF00753">
    <property type="entry name" value="Lactamase_B"/>
    <property type="match status" value="1"/>
</dbReference>
<reference evidence="9 10" key="1">
    <citation type="submission" date="2019-02" db="EMBL/GenBank/DDBJ databases">
        <authorList>
            <person name="Li S.-H."/>
        </authorList>
    </citation>
    <scope>NUCLEOTIDE SEQUENCE [LARGE SCALE GENOMIC DNA]</scope>
    <source>
        <strain evidence="9 10">IMCC14385</strain>
    </source>
</reference>
<dbReference type="PANTHER" id="PTHR43705:SF1">
    <property type="entry name" value="HYDROXYACYLGLUTATHIONE HYDROLASE GLOB"/>
    <property type="match status" value="1"/>
</dbReference>
<feature type="binding site" evidence="7">
    <location>
        <position position="59"/>
    </location>
    <ligand>
        <name>Zn(2+)</name>
        <dbReference type="ChEBI" id="CHEBI:29105"/>
        <label>2</label>
    </ligand>
</feature>
<dbReference type="InterPro" id="IPR050110">
    <property type="entry name" value="Glyoxalase_II_hydrolase"/>
</dbReference>
<dbReference type="CDD" id="cd07723">
    <property type="entry name" value="hydroxyacylglutathione_hydrolase_MBL-fold"/>
    <property type="match status" value="1"/>
</dbReference>
<name>A0A5P9NJR5_9GAMM</name>
<dbReference type="OrthoDB" id="9802248at2"/>
<dbReference type="GO" id="GO:0004416">
    <property type="term" value="F:hydroxyacylglutathione hydrolase activity"/>
    <property type="evidence" value="ECO:0007669"/>
    <property type="project" value="UniProtKB-UniRule"/>
</dbReference>
<protein>
    <recommendedName>
        <fullName evidence="7">Hydroxyacylglutathione hydrolase</fullName>
        <ecNumber evidence="7">3.1.2.6</ecNumber>
    </recommendedName>
    <alternativeName>
        <fullName evidence="7">Glyoxalase II</fullName>
        <shortName evidence="7">Glx II</shortName>
    </alternativeName>
</protein>
<feature type="binding site" evidence="7">
    <location>
        <position position="55"/>
    </location>
    <ligand>
        <name>Zn(2+)</name>
        <dbReference type="ChEBI" id="CHEBI:29105"/>
        <label>1</label>
    </ligand>
</feature>
<keyword evidence="5 7" id="KW-0378">Hydrolase</keyword>
<dbReference type="InterPro" id="IPR001279">
    <property type="entry name" value="Metallo-B-lactamas"/>
</dbReference>
<evidence type="ECO:0000256" key="5">
    <source>
        <dbReference type="ARBA" id="ARBA00022801"/>
    </source>
</evidence>
<comment type="function">
    <text evidence="7">Thiolesterase that catalyzes the hydrolysis of S-D-lactoyl-glutathione to form glutathione and D-lactic acid.</text>
</comment>
<dbReference type="GO" id="GO:0019243">
    <property type="term" value="P:methylglyoxal catabolic process to D-lactate via S-lactoyl-glutathione"/>
    <property type="evidence" value="ECO:0007669"/>
    <property type="project" value="UniProtKB-UniRule"/>
</dbReference>
<feature type="binding site" evidence="7">
    <location>
        <position position="130"/>
    </location>
    <ligand>
        <name>Zn(2+)</name>
        <dbReference type="ChEBI" id="CHEBI:29105"/>
        <label>1</label>
    </ligand>
</feature>
<evidence type="ECO:0000256" key="6">
    <source>
        <dbReference type="ARBA" id="ARBA00022833"/>
    </source>
</evidence>
<comment type="catalytic activity">
    <reaction evidence="1 7">
        <text>an S-(2-hydroxyacyl)glutathione + H2O = a 2-hydroxy carboxylate + glutathione + H(+)</text>
        <dbReference type="Rhea" id="RHEA:21864"/>
        <dbReference type="ChEBI" id="CHEBI:15377"/>
        <dbReference type="ChEBI" id="CHEBI:15378"/>
        <dbReference type="ChEBI" id="CHEBI:57925"/>
        <dbReference type="ChEBI" id="CHEBI:58896"/>
        <dbReference type="ChEBI" id="CHEBI:71261"/>
        <dbReference type="EC" id="3.1.2.6"/>
    </reaction>
</comment>
<comment type="cofactor">
    <cofactor evidence="7">
        <name>Zn(2+)</name>
        <dbReference type="ChEBI" id="CHEBI:29105"/>
    </cofactor>
    <text evidence="7">Binds 2 Zn(2+) ions per subunit.</text>
</comment>
<keyword evidence="4 7" id="KW-0479">Metal-binding</keyword>
<evidence type="ECO:0000313" key="10">
    <source>
        <dbReference type="Proteomes" id="UP000326287"/>
    </source>
</evidence>
<comment type="pathway">
    <text evidence="2 7">Secondary metabolite metabolism; methylglyoxal degradation; (R)-lactate from methylglyoxal: step 2/2.</text>
</comment>
<feature type="binding site" evidence="7">
    <location>
        <position position="111"/>
    </location>
    <ligand>
        <name>Zn(2+)</name>
        <dbReference type="ChEBI" id="CHEBI:29105"/>
        <label>1</label>
    </ligand>
</feature>
<feature type="binding site" evidence="7">
    <location>
        <position position="168"/>
    </location>
    <ligand>
        <name>Zn(2+)</name>
        <dbReference type="ChEBI" id="CHEBI:29105"/>
        <label>2</label>
    </ligand>
</feature>
<gene>
    <name evidence="7 9" type="primary">gloB</name>
    <name evidence="9" type="ORF">EY643_10025</name>
</gene>
<dbReference type="RefSeq" id="WP_152662078.1">
    <property type="nucleotide sequence ID" value="NZ_CP036422.1"/>
</dbReference>
<evidence type="ECO:0000256" key="2">
    <source>
        <dbReference type="ARBA" id="ARBA00004963"/>
    </source>
</evidence>
<feature type="domain" description="Metallo-beta-lactamase" evidence="8">
    <location>
        <begin position="12"/>
        <end position="168"/>
    </location>
</feature>
<evidence type="ECO:0000313" key="9">
    <source>
        <dbReference type="EMBL" id="QFU75972.1"/>
    </source>
</evidence>
<keyword evidence="6 7" id="KW-0862">Zinc</keyword>